<feature type="compositionally biased region" description="Pro residues" evidence="1">
    <location>
        <begin position="18"/>
        <end position="41"/>
    </location>
</feature>
<organism evidence="2 3">
    <name type="scientific">Triparma laevis f. inornata</name>
    <dbReference type="NCBI Taxonomy" id="1714386"/>
    <lineage>
        <taxon>Eukaryota</taxon>
        <taxon>Sar</taxon>
        <taxon>Stramenopiles</taxon>
        <taxon>Ochrophyta</taxon>
        <taxon>Bolidophyceae</taxon>
        <taxon>Parmales</taxon>
        <taxon>Triparmaceae</taxon>
        <taxon>Triparma</taxon>
    </lineage>
</organism>
<protein>
    <recommendedName>
        <fullName evidence="4">PH domain-containing protein</fullName>
    </recommendedName>
</protein>
<dbReference type="Gene3D" id="2.30.29.30">
    <property type="entry name" value="Pleckstrin-homology domain (PH domain)/Phosphotyrosine-binding domain (PTB)"/>
    <property type="match status" value="1"/>
</dbReference>
<feature type="non-terminal residue" evidence="2">
    <location>
        <position position="558"/>
    </location>
</feature>
<accession>A0A9W7EM88</accession>
<comment type="caution">
    <text evidence="2">The sequence shown here is derived from an EMBL/GenBank/DDBJ whole genome shotgun (WGS) entry which is preliminary data.</text>
</comment>
<evidence type="ECO:0000313" key="2">
    <source>
        <dbReference type="EMBL" id="GMH83717.1"/>
    </source>
</evidence>
<dbReference type="InterPro" id="IPR011993">
    <property type="entry name" value="PH-like_dom_sf"/>
</dbReference>
<dbReference type="Proteomes" id="UP001162640">
    <property type="component" value="Unassembled WGS sequence"/>
</dbReference>
<feature type="region of interest" description="Disordered" evidence="1">
    <location>
        <begin position="1"/>
        <end position="47"/>
    </location>
</feature>
<evidence type="ECO:0000256" key="1">
    <source>
        <dbReference type="SAM" id="MobiDB-lite"/>
    </source>
</evidence>
<reference evidence="3" key="1">
    <citation type="journal article" date="2023" name="Commun. Biol.">
        <title>Genome analysis of Parmales, the sister group of diatoms, reveals the evolutionary specialization of diatoms from phago-mixotrophs to photoautotrophs.</title>
        <authorList>
            <person name="Ban H."/>
            <person name="Sato S."/>
            <person name="Yoshikawa S."/>
            <person name="Yamada K."/>
            <person name="Nakamura Y."/>
            <person name="Ichinomiya M."/>
            <person name="Sato N."/>
            <person name="Blanc-Mathieu R."/>
            <person name="Endo H."/>
            <person name="Kuwata A."/>
            <person name="Ogata H."/>
        </authorList>
    </citation>
    <scope>NUCLEOTIDE SEQUENCE [LARGE SCALE GENOMIC DNA]</scope>
</reference>
<sequence length="558" mass="60812">MSDPTPRSEATTLDSPTANPPPAPAPAPAPSPAPAPAPAPTPSTAASAKHVVAIDQLSAKHQTLKKYEEGRRAKNKKHFDSNNLYWKSFRGLLNDAVLETDRALEIVEARAIIDRHYAESLEAIGMGNVDETNAPITSLSGNKGKQKQKKRQAADKEAGAARRGSLRMNAEGLLESRAASELGMLQQLIMTHGDCAARYNENVAVITNEIMPDLQNLVMTLSEEVGNITAYGDAIMLELEAAELKAADELVENSVCVWVDEMKYTLSVVLLQRVWKAANEKLGELFNRMKNLEFDRRVKMQELMILFMQRQEQLWVALPAIQGPCLKGLTEKTVERGQVDEDIGAAIRTGAQNIQMSQVTAKMAEEGFKLDGEGGEEARARGSSTVTVDELDSPLKSALLGKAKVVEKRKEGMMGGWKPVLALVTADNFLHIFDIPTTAKVQSGSAPEVAFNSLIPSVDIPDVTDVEALVKKGKALPSNPGEIVRDWHNLMHPDVSVNLPNTKIAFLPKSSDSAFEIEETVKNHGASAMFSKTSKRKLVLRAVSQEEAVDWIVTLKAQ</sequence>
<evidence type="ECO:0000313" key="3">
    <source>
        <dbReference type="Proteomes" id="UP001162640"/>
    </source>
</evidence>
<dbReference type="AlphaFoldDB" id="A0A9W7EM88"/>
<evidence type="ECO:0008006" key="4">
    <source>
        <dbReference type="Google" id="ProtNLM"/>
    </source>
</evidence>
<name>A0A9W7EM88_9STRA</name>
<feature type="region of interest" description="Disordered" evidence="1">
    <location>
        <begin position="135"/>
        <end position="162"/>
    </location>
</feature>
<gene>
    <name evidence="2" type="ORF">TL16_g09694</name>
</gene>
<dbReference type="EMBL" id="BLQM01000332">
    <property type="protein sequence ID" value="GMH83717.1"/>
    <property type="molecule type" value="Genomic_DNA"/>
</dbReference>
<proteinExistence type="predicted"/>